<accession>A0A0A9FXE6</accession>
<dbReference type="EMBL" id="GBRH01181992">
    <property type="protein sequence ID" value="JAE15904.1"/>
    <property type="molecule type" value="Transcribed_RNA"/>
</dbReference>
<dbReference type="AlphaFoldDB" id="A0A0A9FXE6"/>
<evidence type="ECO:0000313" key="1">
    <source>
        <dbReference type="EMBL" id="JAE15904.1"/>
    </source>
</evidence>
<proteinExistence type="predicted"/>
<reference evidence="1" key="2">
    <citation type="journal article" date="2015" name="Data Brief">
        <title>Shoot transcriptome of the giant reed, Arundo donax.</title>
        <authorList>
            <person name="Barrero R.A."/>
            <person name="Guerrero F.D."/>
            <person name="Moolhuijzen P."/>
            <person name="Goolsby J.A."/>
            <person name="Tidwell J."/>
            <person name="Bellgard S.E."/>
            <person name="Bellgard M.I."/>
        </authorList>
    </citation>
    <scope>NUCLEOTIDE SEQUENCE</scope>
    <source>
        <tissue evidence="1">Shoot tissue taken approximately 20 cm above the soil surface</tissue>
    </source>
</reference>
<reference evidence="1" key="1">
    <citation type="submission" date="2014-09" db="EMBL/GenBank/DDBJ databases">
        <authorList>
            <person name="Magalhaes I.L.F."/>
            <person name="Oliveira U."/>
            <person name="Santos F.R."/>
            <person name="Vidigal T.H.D.A."/>
            <person name="Brescovit A.D."/>
            <person name="Santos A.J."/>
        </authorList>
    </citation>
    <scope>NUCLEOTIDE SEQUENCE</scope>
    <source>
        <tissue evidence="1">Shoot tissue taken approximately 20 cm above the soil surface</tissue>
    </source>
</reference>
<organism evidence="1">
    <name type="scientific">Arundo donax</name>
    <name type="common">Giant reed</name>
    <name type="synonym">Donax arundinaceus</name>
    <dbReference type="NCBI Taxonomy" id="35708"/>
    <lineage>
        <taxon>Eukaryota</taxon>
        <taxon>Viridiplantae</taxon>
        <taxon>Streptophyta</taxon>
        <taxon>Embryophyta</taxon>
        <taxon>Tracheophyta</taxon>
        <taxon>Spermatophyta</taxon>
        <taxon>Magnoliopsida</taxon>
        <taxon>Liliopsida</taxon>
        <taxon>Poales</taxon>
        <taxon>Poaceae</taxon>
        <taxon>PACMAD clade</taxon>
        <taxon>Arundinoideae</taxon>
        <taxon>Arundineae</taxon>
        <taxon>Arundo</taxon>
    </lineage>
</organism>
<name>A0A0A9FXE6_ARUDO</name>
<sequence length="52" mass="5761">MVPWALTNSSGQRSSLALNLKWLASSTHHQTLKAIIPTPAWPFLPSTHCTVY</sequence>
<protein>
    <submittedName>
        <fullName evidence="1">Uncharacterized protein</fullName>
    </submittedName>
</protein>